<gene>
    <name evidence="3" type="ORF">NE579_08515</name>
</gene>
<dbReference type="Pfam" id="PF13333">
    <property type="entry name" value="rve_2"/>
    <property type="match status" value="1"/>
</dbReference>
<comment type="caution">
    <text evidence="3">The sequence shown here is derived from an EMBL/GenBank/DDBJ whole genome shotgun (WGS) entry which is preliminary data.</text>
</comment>
<dbReference type="PROSITE" id="PS50994">
    <property type="entry name" value="INTEGRASE"/>
    <property type="match status" value="1"/>
</dbReference>
<dbReference type="InterPro" id="IPR012337">
    <property type="entry name" value="RNaseH-like_sf"/>
</dbReference>
<evidence type="ECO:0000313" key="3">
    <source>
        <dbReference type="EMBL" id="MCQ4770505.1"/>
    </source>
</evidence>
<dbReference type="RefSeq" id="WP_256303946.1">
    <property type="nucleotide sequence ID" value="NZ_JANFYS010000015.1"/>
</dbReference>
<dbReference type="PANTHER" id="PTHR46889:SF4">
    <property type="entry name" value="TRANSPOSASE INSO FOR INSERTION SEQUENCE ELEMENT IS911B-RELATED"/>
    <property type="match status" value="1"/>
</dbReference>
<dbReference type="InterPro" id="IPR001584">
    <property type="entry name" value="Integrase_cat-core"/>
</dbReference>
<dbReference type="Proteomes" id="UP001204562">
    <property type="component" value="Unassembled WGS sequence"/>
</dbReference>
<reference evidence="3" key="1">
    <citation type="submission" date="2022-06" db="EMBL/GenBank/DDBJ databases">
        <title>Isolation of gut microbiota from human fecal samples.</title>
        <authorList>
            <person name="Pamer E.G."/>
            <person name="Barat B."/>
            <person name="Waligurski E."/>
            <person name="Medina S."/>
            <person name="Paddock L."/>
            <person name="Mostad J."/>
        </authorList>
    </citation>
    <scope>NUCLEOTIDE SEQUENCE</scope>
    <source>
        <strain evidence="3">DFI.9.91</strain>
    </source>
</reference>
<dbReference type="InterPro" id="IPR025948">
    <property type="entry name" value="HTH-like_dom"/>
</dbReference>
<dbReference type="GO" id="GO:0003676">
    <property type="term" value="F:nucleic acid binding"/>
    <property type="evidence" value="ECO:0007669"/>
    <property type="project" value="InterPro"/>
</dbReference>
<dbReference type="Pfam" id="PF13276">
    <property type="entry name" value="HTH_21"/>
    <property type="match status" value="1"/>
</dbReference>
<dbReference type="InterPro" id="IPR050900">
    <property type="entry name" value="Transposase_IS3/IS150/IS904"/>
</dbReference>
<proteinExistence type="predicted"/>
<organism evidence="3 4">
    <name type="scientific">Intestinimonas massiliensis</name>
    <name type="common">ex Afouda et al. 2020</name>
    <dbReference type="NCBI Taxonomy" id="1673721"/>
    <lineage>
        <taxon>Bacteria</taxon>
        <taxon>Bacillati</taxon>
        <taxon>Bacillota</taxon>
        <taxon>Clostridia</taxon>
        <taxon>Eubacteriales</taxon>
        <taxon>Intestinimonas</taxon>
    </lineage>
</organism>
<dbReference type="AlphaFoldDB" id="A0AAW5JNR5"/>
<dbReference type="Gene3D" id="3.30.420.10">
    <property type="entry name" value="Ribonuclease H-like superfamily/Ribonuclease H"/>
    <property type="match status" value="1"/>
</dbReference>
<dbReference type="GO" id="GO:0015074">
    <property type="term" value="P:DNA integration"/>
    <property type="evidence" value="ECO:0007669"/>
    <property type="project" value="InterPro"/>
</dbReference>
<accession>A0AAW5JNR5</accession>
<dbReference type="SUPFAM" id="SSF53098">
    <property type="entry name" value="Ribonuclease H-like"/>
    <property type="match status" value="1"/>
</dbReference>
<dbReference type="InterPro" id="IPR048020">
    <property type="entry name" value="Transpos_IS3"/>
</dbReference>
<name>A0AAW5JNR5_9FIRM</name>
<dbReference type="InterPro" id="IPR036397">
    <property type="entry name" value="RNaseH_sf"/>
</dbReference>
<sequence length="285" mass="34047">MRARVKYHIIYRHREEYPISVMCTFFAVSRSGYYAFVHRLDRPEKDAALAKVIAQQRERSFRTYGYRRMWLWLKSQNIFCNPKTVLRIMKKYDLLSEIRRRRKWQQMGQQVHRYENLLNRGFHADGPNRKWVTDISYIHTKQGVLYLSMIRDLYDNSIVAYKTGTEQTVGLVLDTIRLAMKREKKKVAAELHLHSDQGFQYTSRAYFNLTQAYGITPSMSRKGNPYDNAMAENFFSILKTECIYRHKPASFPEANKMIDRYIHFYNHERIQLKTGEAPLARRLSY</sequence>
<dbReference type="PANTHER" id="PTHR46889">
    <property type="entry name" value="TRANSPOSASE INSF FOR INSERTION SEQUENCE IS3B-RELATED"/>
    <property type="match status" value="1"/>
</dbReference>
<dbReference type="NCBIfam" id="NF033516">
    <property type="entry name" value="transpos_IS3"/>
    <property type="match status" value="1"/>
</dbReference>
<dbReference type="Pfam" id="PF00665">
    <property type="entry name" value="rve"/>
    <property type="match status" value="1"/>
</dbReference>
<comment type="function">
    <text evidence="1">Involved in the transposition of the insertion sequence.</text>
</comment>
<evidence type="ECO:0000313" key="4">
    <source>
        <dbReference type="Proteomes" id="UP001204562"/>
    </source>
</evidence>
<evidence type="ECO:0000256" key="1">
    <source>
        <dbReference type="ARBA" id="ARBA00002286"/>
    </source>
</evidence>
<feature type="domain" description="Integrase catalytic" evidence="2">
    <location>
        <begin position="123"/>
        <end position="285"/>
    </location>
</feature>
<evidence type="ECO:0000259" key="2">
    <source>
        <dbReference type="PROSITE" id="PS50994"/>
    </source>
</evidence>
<protein>
    <submittedName>
        <fullName evidence="3">IS3 family transposase</fullName>
    </submittedName>
</protein>
<dbReference type="EMBL" id="JANFYS010000015">
    <property type="protein sequence ID" value="MCQ4770505.1"/>
    <property type="molecule type" value="Genomic_DNA"/>
</dbReference>